<evidence type="ECO:0000313" key="1">
    <source>
        <dbReference type="EMBL" id="KAI5442953.1"/>
    </source>
</evidence>
<evidence type="ECO:0000313" key="2">
    <source>
        <dbReference type="Proteomes" id="UP001058974"/>
    </source>
</evidence>
<dbReference type="PANTHER" id="PTHR11439:SF463">
    <property type="entry name" value="REVERSE TRANSCRIPTASE TY1_COPIA-TYPE DOMAIN-CONTAINING PROTEIN"/>
    <property type="match status" value="1"/>
</dbReference>
<name>A0A9D5GVQ2_PEA</name>
<dbReference type="AlphaFoldDB" id="A0A9D5GVQ2"/>
<dbReference type="PANTHER" id="PTHR11439">
    <property type="entry name" value="GAG-POL-RELATED RETROTRANSPOSON"/>
    <property type="match status" value="1"/>
</dbReference>
<dbReference type="EMBL" id="JAMSHJ010000001">
    <property type="protein sequence ID" value="KAI5442953.1"/>
    <property type="molecule type" value="Genomic_DNA"/>
</dbReference>
<dbReference type="Gramene" id="Psat01G0183900-T1">
    <property type="protein sequence ID" value="KAI5442953.1"/>
    <property type="gene ID" value="KIW84_011839"/>
</dbReference>
<gene>
    <name evidence="1" type="ORF">KIW84_011839</name>
</gene>
<comment type="caution">
    <text evidence="1">The sequence shown here is derived from an EMBL/GenBank/DDBJ whole genome shotgun (WGS) entry which is preliminary data.</text>
</comment>
<dbReference type="Proteomes" id="UP001058974">
    <property type="component" value="Chromosome 1"/>
</dbReference>
<accession>A0A9D5GVQ2</accession>
<keyword evidence="2" id="KW-1185">Reference proteome</keyword>
<reference evidence="1 2" key="1">
    <citation type="journal article" date="2022" name="Nat. Genet.">
        <title>Improved pea reference genome and pan-genome highlight genomic features and evolutionary characteristics.</title>
        <authorList>
            <person name="Yang T."/>
            <person name="Liu R."/>
            <person name="Luo Y."/>
            <person name="Hu S."/>
            <person name="Wang D."/>
            <person name="Wang C."/>
            <person name="Pandey M.K."/>
            <person name="Ge S."/>
            <person name="Xu Q."/>
            <person name="Li N."/>
            <person name="Li G."/>
            <person name="Huang Y."/>
            <person name="Saxena R.K."/>
            <person name="Ji Y."/>
            <person name="Li M."/>
            <person name="Yan X."/>
            <person name="He Y."/>
            <person name="Liu Y."/>
            <person name="Wang X."/>
            <person name="Xiang C."/>
            <person name="Varshney R.K."/>
            <person name="Ding H."/>
            <person name="Gao S."/>
            <person name="Zong X."/>
        </authorList>
    </citation>
    <scope>NUCLEOTIDE SEQUENCE [LARGE SCALE GENOMIC DNA]</scope>
    <source>
        <strain evidence="1 2">cv. Zhongwan 6</strain>
    </source>
</reference>
<sequence length="244" mass="26789">MYGCKPADIPLVVNEKLKKEDGGRLVDASMYRSLVGSLFYLTAAGPDLMFTASLLSRFMSKSSHSHIEVAKRVLRDLIQNAIKDGRLKFADNGKNQMEVDPDPLNIADTNYAEPVEINMIDMAEVEAVKETGTEGYVLVGKQATDGLNNDVPFGISVEGEQVASVEPKATEGLNGKETEATEGLRKKFEEISIADGANLGVNMVDLNQPPPPPEMEEVDRCMKIEQEGMQFGYPKANESLREYL</sequence>
<protein>
    <submittedName>
        <fullName evidence="1">Uncharacterized protein</fullName>
    </submittedName>
</protein>
<organism evidence="1 2">
    <name type="scientific">Pisum sativum</name>
    <name type="common">Garden pea</name>
    <name type="synonym">Lathyrus oleraceus</name>
    <dbReference type="NCBI Taxonomy" id="3888"/>
    <lineage>
        <taxon>Eukaryota</taxon>
        <taxon>Viridiplantae</taxon>
        <taxon>Streptophyta</taxon>
        <taxon>Embryophyta</taxon>
        <taxon>Tracheophyta</taxon>
        <taxon>Spermatophyta</taxon>
        <taxon>Magnoliopsida</taxon>
        <taxon>eudicotyledons</taxon>
        <taxon>Gunneridae</taxon>
        <taxon>Pentapetalae</taxon>
        <taxon>rosids</taxon>
        <taxon>fabids</taxon>
        <taxon>Fabales</taxon>
        <taxon>Fabaceae</taxon>
        <taxon>Papilionoideae</taxon>
        <taxon>50 kb inversion clade</taxon>
        <taxon>NPAAA clade</taxon>
        <taxon>Hologalegina</taxon>
        <taxon>IRL clade</taxon>
        <taxon>Fabeae</taxon>
        <taxon>Lathyrus</taxon>
    </lineage>
</organism>
<proteinExistence type="predicted"/>